<gene>
    <name evidence="1" type="ORF">F8153_14715</name>
</gene>
<keyword evidence="2" id="KW-1185">Reference proteome</keyword>
<dbReference type="AlphaFoldDB" id="A0A833HLD9"/>
<name>A0A833HLD9_9FIRM</name>
<accession>A0A833HLD9</accession>
<dbReference type="InterPro" id="IPR032580">
    <property type="entry name" value="SatD"/>
</dbReference>
<dbReference type="Gene3D" id="1.10.10.60">
    <property type="entry name" value="Homeodomain-like"/>
    <property type="match status" value="1"/>
</dbReference>
<protein>
    <recommendedName>
        <fullName evidence="3">SatD family (SatD)</fullName>
    </recommendedName>
</protein>
<organism evidence="1 2">
    <name type="scientific">Alkaliphilus serpentinus</name>
    <dbReference type="NCBI Taxonomy" id="1482731"/>
    <lineage>
        <taxon>Bacteria</taxon>
        <taxon>Bacillati</taxon>
        <taxon>Bacillota</taxon>
        <taxon>Clostridia</taxon>
        <taxon>Peptostreptococcales</taxon>
        <taxon>Natronincolaceae</taxon>
        <taxon>Alkaliphilus</taxon>
    </lineage>
</organism>
<dbReference type="Pfam" id="PF16264">
    <property type="entry name" value="SatD"/>
    <property type="match status" value="1"/>
</dbReference>
<dbReference type="OrthoDB" id="3197351at2"/>
<dbReference type="EMBL" id="WBZB01000058">
    <property type="protein sequence ID" value="KAB3525719.1"/>
    <property type="molecule type" value="Genomic_DNA"/>
</dbReference>
<dbReference type="Proteomes" id="UP000465601">
    <property type="component" value="Unassembled WGS sequence"/>
</dbReference>
<evidence type="ECO:0008006" key="3">
    <source>
        <dbReference type="Google" id="ProtNLM"/>
    </source>
</evidence>
<reference evidence="1 2" key="1">
    <citation type="submission" date="2019-10" db="EMBL/GenBank/DDBJ databases">
        <title>Alkaliphilus serpentinus sp. nov. and Alkaliphilus pronyensis sp. nov., two novel anaerobic alkaliphilic species isolated from the serpentinized-hosted hydrothermal field of the Prony Bay (New Caledonia).</title>
        <authorList>
            <person name="Postec A."/>
        </authorList>
    </citation>
    <scope>NUCLEOTIDE SEQUENCE [LARGE SCALE GENOMIC DNA]</scope>
    <source>
        <strain evidence="1 2">LacT</strain>
    </source>
</reference>
<evidence type="ECO:0000313" key="1">
    <source>
        <dbReference type="EMBL" id="KAB3525719.1"/>
    </source>
</evidence>
<evidence type="ECO:0000313" key="2">
    <source>
        <dbReference type="Proteomes" id="UP000465601"/>
    </source>
</evidence>
<sequence length="242" mass="27951">MIAILITFTNMKVKCNLCSILRYRVLTVKENEKMYCAIIGDIVSSRKYKDRQKLQHKFQQAMDQINHHYNDHIASNFTITLGDEFQGLLFTPSISYNIIQEIREALSPVQLVFGVGVGDIETNFSKEISIGSDGPVYHRARDMVMKAKLKGPSLQYSLGSEEDSLINGLLYFIESCTKKRTKRQKEVIYHYNKNKNQYETAKQLNIDQSTVSRILRDALYYEVLNAEEVIIGFLHEKYESNT</sequence>
<proteinExistence type="predicted"/>
<comment type="caution">
    <text evidence="1">The sequence shown here is derived from an EMBL/GenBank/DDBJ whole genome shotgun (WGS) entry which is preliminary data.</text>
</comment>